<evidence type="ECO:0000313" key="3">
    <source>
        <dbReference type="Proteomes" id="UP000613030"/>
    </source>
</evidence>
<dbReference type="PANTHER" id="PTHR47515:SF2">
    <property type="entry name" value="INTEGRASE CORE DOMAIN PROTEIN"/>
    <property type="match status" value="1"/>
</dbReference>
<accession>A0ABS1L367</accession>
<dbReference type="InterPro" id="IPR025948">
    <property type="entry name" value="HTH-like_dom"/>
</dbReference>
<name>A0ABS1L367_9BACT</name>
<dbReference type="EMBL" id="JAERRB010000022">
    <property type="protein sequence ID" value="MBL0745947.1"/>
    <property type="molecule type" value="Genomic_DNA"/>
</dbReference>
<comment type="caution">
    <text evidence="2">The sequence shown here is derived from an EMBL/GenBank/DDBJ whole genome shotgun (WGS) entry which is preliminary data.</text>
</comment>
<proteinExistence type="predicted"/>
<evidence type="ECO:0000259" key="1">
    <source>
        <dbReference type="Pfam" id="PF13276"/>
    </source>
</evidence>
<dbReference type="PANTHER" id="PTHR47515">
    <property type="entry name" value="LOW CALCIUM RESPONSE LOCUS PROTEIN T"/>
    <property type="match status" value="1"/>
</dbReference>
<reference evidence="2 3" key="1">
    <citation type="submission" date="2021-01" db="EMBL/GenBank/DDBJ databases">
        <title>Chryseolinea sp. Jin1 Genome sequencing and assembly.</title>
        <authorList>
            <person name="Kim I."/>
        </authorList>
    </citation>
    <scope>NUCLEOTIDE SEQUENCE [LARGE SCALE GENOMIC DNA]</scope>
    <source>
        <strain evidence="2 3">Jin1</strain>
    </source>
</reference>
<organism evidence="2 3">
    <name type="scientific">Chryseolinea lacunae</name>
    <dbReference type="NCBI Taxonomy" id="2801331"/>
    <lineage>
        <taxon>Bacteria</taxon>
        <taxon>Pseudomonadati</taxon>
        <taxon>Bacteroidota</taxon>
        <taxon>Cytophagia</taxon>
        <taxon>Cytophagales</taxon>
        <taxon>Fulvivirgaceae</taxon>
        <taxon>Chryseolinea</taxon>
    </lineage>
</organism>
<dbReference type="Pfam" id="PF13276">
    <property type="entry name" value="HTH_21"/>
    <property type="match status" value="1"/>
</dbReference>
<keyword evidence="3" id="KW-1185">Reference proteome</keyword>
<protein>
    <submittedName>
        <fullName evidence="2">IS3 family transposase</fullName>
    </submittedName>
</protein>
<feature type="domain" description="HTH-like" evidence="1">
    <location>
        <begin position="39"/>
        <end position="92"/>
    </location>
</feature>
<gene>
    <name evidence="2" type="ORF">JI741_32240</name>
</gene>
<dbReference type="RefSeq" id="WP_369411901.1">
    <property type="nucleotide sequence ID" value="NZ_JAERRB010000022.1"/>
</dbReference>
<evidence type="ECO:0000313" key="2">
    <source>
        <dbReference type="EMBL" id="MBL0745947.1"/>
    </source>
</evidence>
<sequence>MLIQFMIEEHGVSQRQACKALQVPRSTQQYIPKAKNDIEVINALRELVERHPSIGFWQAYFRLRRKGFVWNHKKVYRVYTALKLNIRRRYKKRLPA</sequence>
<dbReference type="Proteomes" id="UP000613030">
    <property type="component" value="Unassembled WGS sequence"/>
</dbReference>
<feature type="non-terminal residue" evidence="2">
    <location>
        <position position="96"/>
    </location>
</feature>